<accession>A0ACC0AWR3</accession>
<evidence type="ECO:0000313" key="1">
    <source>
        <dbReference type="EMBL" id="KAI5665201.1"/>
    </source>
</evidence>
<comment type="caution">
    <text evidence="1">The sequence shown here is derived from an EMBL/GenBank/DDBJ whole genome shotgun (WGS) entry which is preliminary data.</text>
</comment>
<sequence>MICLIDTRSRLSIATIIFYTCVWIPIKQIKEAILDILTSIFSAFRRHGKGNDRDDSIVVVELVDLPAEKFGELPPAAGCDCSICLAEYESEDMVTRLPRCGHVFHVDCIRRWLDRNQFTCPLCRDLLLHVS</sequence>
<reference evidence="2" key="1">
    <citation type="journal article" date="2023" name="Nat. Plants">
        <title>Single-cell RNA sequencing provides a high-resolution roadmap for understanding the multicellular compartmentation of specialized metabolism.</title>
        <authorList>
            <person name="Sun S."/>
            <person name="Shen X."/>
            <person name="Li Y."/>
            <person name="Li Y."/>
            <person name="Wang S."/>
            <person name="Li R."/>
            <person name="Zhang H."/>
            <person name="Shen G."/>
            <person name="Guo B."/>
            <person name="Wei J."/>
            <person name="Xu J."/>
            <person name="St-Pierre B."/>
            <person name="Chen S."/>
            <person name="Sun C."/>
        </authorList>
    </citation>
    <scope>NUCLEOTIDE SEQUENCE [LARGE SCALE GENOMIC DNA]</scope>
</reference>
<gene>
    <name evidence="1" type="ORF">M9H77_24524</name>
</gene>
<name>A0ACC0AWR3_CATRO</name>
<dbReference type="Proteomes" id="UP001060085">
    <property type="component" value="Linkage Group LG05"/>
</dbReference>
<keyword evidence="2" id="KW-1185">Reference proteome</keyword>
<dbReference type="EMBL" id="CM044705">
    <property type="protein sequence ID" value="KAI5665201.1"/>
    <property type="molecule type" value="Genomic_DNA"/>
</dbReference>
<organism evidence="1 2">
    <name type="scientific">Catharanthus roseus</name>
    <name type="common">Madagascar periwinkle</name>
    <name type="synonym">Vinca rosea</name>
    <dbReference type="NCBI Taxonomy" id="4058"/>
    <lineage>
        <taxon>Eukaryota</taxon>
        <taxon>Viridiplantae</taxon>
        <taxon>Streptophyta</taxon>
        <taxon>Embryophyta</taxon>
        <taxon>Tracheophyta</taxon>
        <taxon>Spermatophyta</taxon>
        <taxon>Magnoliopsida</taxon>
        <taxon>eudicotyledons</taxon>
        <taxon>Gunneridae</taxon>
        <taxon>Pentapetalae</taxon>
        <taxon>asterids</taxon>
        <taxon>lamiids</taxon>
        <taxon>Gentianales</taxon>
        <taxon>Apocynaceae</taxon>
        <taxon>Rauvolfioideae</taxon>
        <taxon>Vinceae</taxon>
        <taxon>Catharanthinae</taxon>
        <taxon>Catharanthus</taxon>
    </lineage>
</organism>
<proteinExistence type="predicted"/>
<protein>
    <submittedName>
        <fullName evidence="1">Uncharacterized protein</fullName>
    </submittedName>
</protein>
<evidence type="ECO:0000313" key="2">
    <source>
        <dbReference type="Proteomes" id="UP001060085"/>
    </source>
</evidence>